<gene>
    <name evidence="2" type="ORF">CCOS01_12642</name>
</gene>
<evidence type="ECO:0000313" key="3">
    <source>
        <dbReference type="Proteomes" id="UP001240678"/>
    </source>
</evidence>
<dbReference type="AlphaFoldDB" id="A0AAI9YNM1"/>
<reference evidence="2 3" key="1">
    <citation type="submission" date="2016-10" db="EMBL/GenBank/DDBJ databases">
        <title>The genome sequence of Colletotrichum fioriniae PJ7.</title>
        <authorList>
            <person name="Baroncelli R."/>
        </authorList>
    </citation>
    <scope>NUCLEOTIDE SEQUENCE [LARGE SCALE GENOMIC DNA]</scope>
    <source>
        <strain evidence="2 3">IMI 309622</strain>
    </source>
</reference>
<name>A0AAI9YNM1_9PEZI</name>
<dbReference type="RefSeq" id="XP_060308838.1">
    <property type="nucleotide sequence ID" value="XM_060460790.1"/>
</dbReference>
<sequence>MATKATMPPRIPPICALDRDPLDRSGGGGSVVGAAAGGSAGLPSEYDVGGPLPSVTLVDSVVNNEPHELVDIVRLRLTHPKDLQAGCKALRLASEDRQRGAMNMQNAHMILPINTCDKWGH</sequence>
<evidence type="ECO:0000256" key="1">
    <source>
        <dbReference type="SAM" id="MobiDB-lite"/>
    </source>
</evidence>
<dbReference type="EMBL" id="MOOE01000015">
    <property type="protein sequence ID" value="KAK1517093.1"/>
    <property type="molecule type" value="Genomic_DNA"/>
</dbReference>
<proteinExistence type="predicted"/>
<accession>A0AAI9YNM1</accession>
<keyword evidence="3" id="KW-1185">Reference proteome</keyword>
<organism evidence="2 3">
    <name type="scientific">Colletotrichum costaricense</name>
    <dbReference type="NCBI Taxonomy" id="1209916"/>
    <lineage>
        <taxon>Eukaryota</taxon>
        <taxon>Fungi</taxon>
        <taxon>Dikarya</taxon>
        <taxon>Ascomycota</taxon>
        <taxon>Pezizomycotina</taxon>
        <taxon>Sordariomycetes</taxon>
        <taxon>Hypocreomycetidae</taxon>
        <taxon>Glomerellales</taxon>
        <taxon>Glomerellaceae</taxon>
        <taxon>Colletotrichum</taxon>
        <taxon>Colletotrichum acutatum species complex</taxon>
    </lineage>
</organism>
<evidence type="ECO:0000313" key="2">
    <source>
        <dbReference type="EMBL" id="KAK1517093.1"/>
    </source>
</evidence>
<comment type="caution">
    <text evidence="2">The sequence shown here is derived from an EMBL/GenBank/DDBJ whole genome shotgun (WGS) entry which is preliminary data.</text>
</comment>
<dbReference type="Proteomes" id="UP001240678">
    <property type="component" value="Unassembled WGS sequence"/>
</dbReference>
<dbReference type="GeneID" id="85344337"/>
<feature type="region of interest" description="Disordered" evidence="1">
    <location>
        <begin position="1"/>
        <end position="30"/>
    </location>
</feature>
<protein>
    <submittedName>
        <fullName evidence="2">Uncharacterized protein</fullName>
    </submittedName>
</protein>